<evidence type="ECO:0000259" key="8">
    <source>
        <dbReference type="PROSITE" id="PS50850"/>
    </source>
</evidence>
<keyword evidence="3" id="KW-1003">Cell membrane</keyword>
<dbReference type="GO" id="GO:0022857">
    <property type="term" value="F:transmembrane transporter activity"/>
    <property type="evidence" value="ECO:0007669"/>
    <property type="project" value="InterPro"/>
</dbReference>
<evidence type="ECO:0000313" key="9">
    <source>
        <dbReference type="EMBL" id="KAB0477546.1"/>
    </source>
</evidence>
<dbReference type="AlphaFoldDB" id="A0A7V7NRS1"/>
<keyword evidence="6 7" id="KW-0472">Membrane</keyword>
<evidence type="ECO:0000256" key="5">
    <source>
        <dbReference type="ARBA" id="ARBA00022989"/>
    </source>
</evidence>
<feature type="transmembrane region" description="Helical" evidence="7">
    <location>
        <begin position="292"/>
        <end position="309"/>
    </location>
</feature>
<sequence>MDRSESLFQKQRIKRFNFSVWTVLTGTLLARTSYFMAWPFLIVFLYEDYGASAIEVGTMLAVSAVVGAGTGLYSGYLSDKLGRKWVMVLGSWIASISYTGIALASEVWQFYVLIMMTGLMRPMIEAPAKAVIGDNLKDSKDRELALNIRYFLLNLGGALGPLIGITLALSQPQNLFFVAGGTYVVYGFWLLLGIERKGTFTKPDPSQLPNFAATLNVIRKDNIFVKLMVANFIMMFVYAQVESSIPQVIVRSSIADAAQLIAGLVLVNTLTIIVFQFPMLKWLEHVPLFVRTRIGMILMAIAQIGFLFTPNDWPLGWGIACFILSLGEVIAFPTLNVQIDRVAPPHLRGSYFGAAALYSLGFAIAPLLGGVVIEMLSAYWLFVLCFILCLAMIWLYWLAEHTEDSVEGESMTQT</sequence>
<keyword evidence="2" id="KW-0813">Transport</keyword>
<keyword evidence="5 7" id="KW-1133">Transmembrane helix</keyword>
<feature type="transmembrane region" description="Helical" evidence="7">
    <location>
        <begin position="379"/>
        <end position="399"/>
    </location>
</feature>
<feature type="transmembrane region" description="Helical" evidence="7">
    <location>
        <begin position="52"/>
        <end position="73"/>
    </location>
</feature>
<dbReference type="InterPro" id="IPR005829">
    <property type="entry name" value="Sugar_transporter_CS"/>
</dbReference>
<feature type="transmembrane region" description="Helical" evidence="7">
    <location>
        <begin position="20"/>
        <end position="46"/>
    </location>
</feature>
<gene>
    <name evidence="9" type="ORF">F7Q91_17530</name>
</gene>
<evidence type="ECO:0000256" key="1">
    <source>
        <dbReference type="ARBA" id="ARBA00004651"/>
    </source>
</evidence>
<evidence type="ECO:0000313" key="10">
    <source>
        <dbReference type="Proteomes" id="UP000423756"/>
    </source>
</evidence>
<dbReference type="PANTHER" id="PTHR23517">
    <property type="entry name" value="RESISTANCE PROTEIN MDTM, PUTATIVE-RELATED-RELATED"/>
    <property type="match status" value="1"/>
</dbReference>
<dbReference type="RefSeq" id="WP_137408385.1">
    <property type="nucleotide sequence ID" value="NZ_AP025466.1"/>
</dbReference>
<feature type="transmembrane region" description="Helical" evidence="7">
    <location>
        <begin position="261"/>
        <end position="280"/>
    </location>
</feature>
<dbReference type="Gene3D" id="1.20.1250.20">
    <property type="entry name" value="MFS general substrate transporter like domains"/>
    <property type="match status" value="1"/>
</dbReference>
<feature type="transmembrane region" description="Helical" evidence="7">
    <location>
        <begin position="148"/>
        <end position="169"/>
    </location>
</feature>
<comment type="subcellular location">
    <subcellularLocation>
        <location evidence="1">Cell membrane</location>
        <topology evidence="1">Multi-pass membrane protein</topology>
    </subcellularLocation>
</comment>
<feature type="transmembrane region" description="Helical" evidence="7">
    <location>
        <begin position="223"/>
        <end position="241"/>
    </location>
</feature>
<dbReference type="InterPro" id="IPR011701">
    <property type="entry name" value="MFS"/>
</dbReference>
<dbReference type="CDD" id="cd17329">
    <property type="entry name" value="MFS_MdtH_MDR_like"/>
    <property type="match status" value="1"/>
</dbReference>
<evidence type="ECO:0000256" key="3">
    <source>
        <dbReference type="ARBA" id="ARBA00022475"/>
    </source>
</evidence>
<feature type="transmembrane region" description="Helical" evidence="7">
    <location>
        <begin position="315"/>
        <end position="339"/>
    </location>
</feature>
<dbReference type="EMBL" id="VZPX01000041">
    <property type="protein sequence ID" value="KAB0477546.1"/>
    <property type="molecule type" value="Genomic_DNA"/>
</dbReference>
<evidence type="ECO:0000256" key="2">
    <source>
        <dbReference type="ARBA" id="ARBA00022448"/>
    </source>
</evidence>
<feature type="transmembrane region" description="Helical" evidence="7">
    <location>
        <begin position="85"/>
        <end position="104"/>
    </location>
</feature>
<dbReference type="InterPro" id="IPR020846">
    <property type="entry name" value="MFS_dom"/>
</dbReference>
<dbReference type="GO" id="GO:0005886">
    <property type="term" value="C:plasma membrane"/>
    <property type="evidence" value="ECO:0007669"/>
    <property type="project" value="UniProtKB-SubCell"/>
</dbReference>
<evidence type="ECO:0000256" key="6">
    <source>
        <dbReference type="ARBA" id="ARBA00023136"/>
    </source>
</evidence>
<reference evidence="9 10" key="1">
    <citation type="submission" date="2019-09" db="EMBL/GenBank/DDBJ databases">
        <title>Draft genome sequences of 48 bacterial type strains from the CCUG.</title>
        <authorList>
            <person name="Tunovic T."/>
            <person name="Pineiro-Iglesias B."/>
            <person name="Unosson C."/>
            <person name="Inganas E."/>
            <person name="Ohlen M."/>
            <person name="Cardew S."/>
            <person name="Jensie-Markopoulos S."/>
            <person name="Salva-Serra F."/>
            <person name="Jaen-Luchoro D."/>
            <person name="Karlsson R."/>
            <person name="Svensson-Stadler L."/>
            <person name="Chun J."/>
            <person name="Moore E."/>
        </authorList>
    </citation>
    <scope>NUCLEOTIDE SEQUENCE [LARGE SCALE GENOMIC DNA]</scope>
    <source>
        <strain evidence="9 10">CCUG 48643</strain>
    </source>
</reference>
<name>A0A7V7NRS1_9VIBR</name>
<comment type="caution">
    <text evidence="9">The sequence shown here is derived from an EMBL/GenBank/DDBJ whole genome shotgun (WGS) entry which is preliminary data.</text>
</comment>
<feature type="domain" description="Major facilitator superfamily (MFS) profile" evidence="8">
    <location>
        <begin position="19"/>
        <end position="403"/>
    </location>
</feature>
<evidence type="ECO:0000256" key="4">
    <source>
        <dbReference type="ARBA" id="ARBA00022692"/>
    </source>
</evidence>
<dbReference type="InterPro" id="IPR036259">
    <property type="entry name" value="MFS_trans_sf"/>
</dbReference>
<dbReference type="PROSITE" id="PS50850">
    <property type="entry name" value="MFS"/>
    <property type="match status" value="1"/>
</dbReference>
<keyword evidence="4 7" id="KW-0812">Transmembrane</keyword>
<dbReference type="InterPro" id="IPR050171">
    <property type="entry name" value="MFS_Transporters"/>
</dbReference>
<dbReference type="Pfam" id="PF07690">
    <property type="entry name" value="MFS_1"/>
    <property type="match status" value="1"/>
</dbReference>
<dbReference type="PANTHER" id="PTHR23517:SF2">
    <property type="entry name" value="MULTIDRUG RESISTANCE PROTEIN MDTH"/>
    <property type="match status" value="1"/>
</dbReference>
<feature type="transmembrane region" description="Helical" evidence="7">
    <location>
        <begin position="175"/>
        <end position="194"/>
    </location>
</feature>
<dbReference type="SUPFAM" id="SSF103473">
    <property type="entry name" value="MFS general substrate transporter"/>
    <property type="match status" value="1"/>
</dbReference>
<evidence type="ECO:0000256" key="7">
    <source>
        <dbReference type="SAM" id="Phobius"/>
    </source>
</evidence>
<organism evidence="9 10">
    <name type="scientific">Vibrio chagasii</name>
    <dbReference type="NCBI Taxonomy" id="170679"/>
    <lineage>
        <taxon>Bacteria</taxon>
        <taxon>Pseudomonadati</taxon>
        <taxon>Pseudomonadota</taxon>
        <taxon>Gammaproteobacteria</taxon>
        <taxon>Vibrionales</taxon>
        <taxon>Vibrionaceae</taxon>
        <taxon>Vibrio</taxon>
    </lineage>
</organism>
<proteinExistence type="predicted"/>
<accession>A0A7V7NRS1</accession>
<protein>
    <submittedName>
        <fullName evidence="9">MFS transporter</fullName>
    </submittedName>
</protein>
<dbReference type="PROSITE" id="PS00216">
    <property type="entry name" value="SUGAR_TRANSPORT_1"/>
    <property type="match status" value="1"/>
</dbReference>
<dbReference type="GeneID" id="77343500"/>
<dbReference type="Proteomes" id="UP000423756">
    <property type="component" value="Unassembled WGS sequence"/>
</dbReference>
<feature type="transmembrane region" description="Helical" evidence="7">
    <location>
        <begin position="351"/>
        <end position="373"/>
    </location>
</feature>